<gene>
    <name evidence="1" type="ORF">Poly30_08400</name>
</gene>
<sequence>MKEIEVDCPCCEARILIDVRTKTVLRHTPKASLNEFGRPDGGTGAWDRAHARVSARKGRGTDAFDDALAREQSREKNFDDLFEKAKAKVDGKKKALDGDESDA</sequence>
<keyword evidence="2" id="KW-1185">Reference proteome</keyword>
<dbReference type="EMBL" id="CP036434">
    <property type="protein sequence ID" value="QDV05343.1"/>
    <property type="molecule type" value="Genomic_DNA"/>
</dbReference>
<name>A0A518EMN3_9BACT</name>
<dbReference type="RefSeq" id="WP_145194756.1">
    <property type="nucleotide sequence ID" value="NZ_CP036434.1"/>
</dbReference>
<reference evidence="1 2" key="1">
    <citation type="submission" date="2019-02" db="EMBL/GenBank/DDBJ databases">
        <title>Deep-cultivation of Planctomycetes and their phenomic and genomic characterization uncovers novel biology.</title>
        <authorList>
            <person name="Wiegand S."/>
            <person name="Jogler M."/>
            <person name="Boedeker C."/>
            <person name="Pinto D."/>
            <person name="Vollmers J."/>
            <person name="Rivas-Marin E."/>
            <person name="Kohn T."/>
            <person name="Peeters S.H."/>
            <person name="Heuer A."/>
            <person name="Rast P."/>
            <person name="Oberbeckmann S."/>
            <person name="Bunk B."/>
            <person name="Jeske O."/>
            <person name="Meyerdierks A."/>
            <person name="Storesund J.E."/>
            <person name="Kallscheuer N."/>
            <person name="Luecker S."/>
            <person name="Lage O.M."/>
            <person name="Pohl T."/>
            <person name="Merkel B.J."/>
            <person name="Hornburger P."/>
            <person name="Mueller R.-W."/>
            <person name="Bruemmer F."/>
            <person name="Labrenz M."/>
            <person name="Spormann A.M."/>
            <person name="Op den Camp H."/>
            <person name="Overmann J."/>
            <person name="Amann R."/>
            <person name="Jetten M.S.M."/>
            <person name="Mascher T."/>
            <person name="Medema M.H."/>
            <person name="Devos D.P."/>
            <person name="Kaster A.-K."/>
            <person name="Ovreas L."/>
            <person name="Rohde M."/>
            <person name="Galperin M.Y."/>
            <person name="Jogler C."/>
        </authorList>
    </citation>
    <scope>NUCLEOTIDE SEQUENCE [LARGE SCALE GENOMIC DNA]</scope>
    <source>
        <strain evidence="1 2">Poly30</strain>
    </source>
</reference>
<evidence type="ECO:0000313" key="1">
    <source>
        <dbReference type="EMBL" id="QDV05343.1"/>
    </source>
</evidence>
<organism evidence="1 2">
    <name type="scientific">Saltatorellus ferox</name>
    <dbReference type="NCBI Taxonomy" id="2528018"/>
    <lineage>
        <taxon>Bacteria</taxon>
        <taxon>Pseudomonadati</taxon>
        <taxon>Planctomycetota</taxon>
        <taxon>Planctomycetia</taxon>
        <taxon>Planctomycetia incertae sedis</taxon>
        <taxon>Saltatorellus</taxon>
    </lineage>
</organism>
<dbReference type="Proteomes" id="UP000320390">
    <property type="component" value="Chromosome"/>
</dbReference>
<accession>A0A518EMN3</accession>
<protein>
    <submittedName>
        <fullName evidence="1">Uncharacterized protein</fullName>
    </submittedName>
</protein>
<proteinExistence type="predicted"/>
<evidence type="ECO:0000313" key="2">
    <source>
        <dbReference type="Proteomes" id="UP000320390"/>
    </source>
</evidence>
<dbReference type="AlphaFoldDB" id="A0A518EMN3"/>